<dbReference type="PANTHER" id="PTHR37423:SF2">
    <property type="entry name" value="MEMBRANE-BOUND LYTIC MUREIN TRANSGLYCOSYLASE C"/>
    <property type="match status" value="1"/>
</dbReference>
<reference evidence="3 4" key="1">
    <citation type="submission" date="2020-06" db="EMBL/GenBank/DDBJ databases">
        <title>Genome mining for natural products.</title>
        <authorList>
            <person name="Zhang B."/>
            <person name="Shi J."/>
            <person name="Ge H."/>
        </authorList>
    </citation>
    <scope>NUCLEOTIDE SEQUENCE [LARGE SCALE GENOMIC DNA]</scope>
    <source>
        <strain evidence="3 4">NA00687</strain>
    </source>
</reference>
<dbReference type="InterPro" id="IPR008258">
    <property type="entry name" value="Transglycosylase_SLT_dom_1"/>
</dbReference>
<feature type="compositionally biased region" description="Basic and acidic residues" evidence="1">
    <location>
        <begin position="211"/>
        <end position="220"/>
    </location>
</feature>
<dbReference type="Gene3D" id="1.10.530.10">
    <property type="match status" value="1"/>
</dbReference>
<evidence type="ECO:0000259" key="2">
    <source>
        <dbReference type="Pfam" id="PF01464"/>
    </source>
</evidence>
<proteinExistence type="predicted"/>
<gene>
    <name evidence="3" type="ORF">HUT08_08965</name>
</gene>
<protein>
    <submittedName>
        <fullName evidence="3">Lytic transglycosylase domain-containing protein</fullName>
    </submittedName>
</protein>
<name>A0A7H8N5N2_9ACTN</name>
<accession>A0A7H8N5N2</accession>
<dbReference type="SUPFAM" id="SSF53955">
    <property type="entry name" value="Lysozyme-like"/>
    <property type="match status" value="1"/>
</dbReference>
<evidence type="ECO:0000313" key="3">
    <source>
        <dbReference type="EMBL" id="QKW49663.1"/>
    </source>
</evidence>
<dbReference type="EMBL" id="CP054929">
    <property type="protein sequence ID" value="QKW49663.1"/>
    <property type="molecule type" value="Genomic_DNA"/>
</dbReference>
<organism evidence="3 4">
    <name type="scientific">Streptomyces buecherae</name>
    <dbReference type="NCBI Taxonomy" id="2763006"/>
    <lineage>
        <taxon>Bacteria</taxon>
        <taxon>Bacillati</taxon>
        <taxon>Actinomycetota</taxon>
        <taxon>Actinomycetes</taxon>
        <taxon>Kitasatosporales</taxon>
        <taxon>Streptomycetaceae</taxon>
        <taxon>Streptomyces</taxon>
    </lineage>
</organism>
<dbReference type="RefSeq" id="WP_176161397.1">
    <property type="nucleotide sequence ID" value="NZ_CP054929.1"/>
</dbReference>
<sequence>MVTRRARSGLGIVVSAALLGAGVFAVRELVTDGPDPLPTVPDEHRATLEAAARTCAPLSVPLLAAQIDAESGWDPRASSGKADGIAQFAPVTWTEWGRDGDGDGQADVWNPRDAIPSQARYLCHLYDSVKDVPGDRTELALAAYNAGPGAVLRARGIPEFNETRGYVDRITKRLLPDYEQTERERREKLRETGGATPPEGEDPTPTAARPTDTRPTDTRPTDATGAVEPQP</sequence>
<dbReference type="CDD" id="cd13399">
    <property type="entry name" value="Slt35-like"/>
    <property type="match status" value="1"/>
</dbReference>
<feature type="region of interest" description="Disordered" evidence="1">
    <location>
        <begin position="177"/>
        <end position="231"/>
    </location>
</feature>
<dbReference type="PANTHER" id="PTHR37423">
    <property type="entry name" value="SOLUBLE LYTIC MUREIN TRANSGLYCOSYLASE-RELATED"/>
    <property type="match status" value="1"/>
</dbReference>
<dbReference type="Proteomes" id="UP000509303">
    <property type="component" value="Chromosome"/>
</dbReference>
<feature type="compositionally biased region" description="Basic and acidic residues" evidence="1">
    <location>
        <begin position="177"/>
        <end position="191"/>
    </location>
</feature>
<keyword evidence="4" id="KW-1185">Reference proteome</keyword>
<dbReference type="InterPro" id="IPR023346">
    <property type="entry name" value="Lysozyme-like_dom_sf"/>
</dbReference>
<dbReference type="AlphaFoldDB" id="A0A7H8N5N2"/>
<evidence type="ECO:0000256" key="1">
    <source>
        <dbReference type="SAM" id="MobiDB-lite"/>
    </source>
</evidence>
<dbReference type="Pfam" id="PF01464">
    <property type="entry name" value="SLT"/>
    <property type="match status" value="1"/>
</dbReference>
<evidence type="ECO:0000313" key="4">
    <source>
        <dbReference type="Proteomes" id="UP000509303"/>
    </source>
</evidence>
<feature type="domain" description="Transglycosylase SLT" evidence="2">
    <location>
        <begin position="60"/>
        <end position="159"/>
    </location>
</feature>